<gene>
    <name evidence="1" type="ORF">Q604_UNBC05249G0001</name>
</gene>
<reference evidence="1" key="1">
    <citation type="submission" date="2013-12" db="EMBL/GenBank/DDBJ databases">
        <title>A Varibaculum cambriense genome reconstructed from a premature infant gut community with otherwise low bacterial novelty that shifts toward anaerobic metabolism during the third week of life.</title>
        <authorList>
            <person name="Brown C.T."/>
            <person name="Sharon I."/>
            <person name="Thomas B.C."/>
            <person name="Castelle C.J."/>
            <person name="Morowitz M.J."/>
            <person name="Banfield J.F."/>
        </authorList>
    </citation>
    <scope>NUCLEOTIDE SEQUENCE</scope>
</reference>
<accession>W1YE73</accession>
<dbReference type="EMBL" id="AZMM01005249">
    <property type="protein sequence ID" value="ETJ40828.1"/>
    <property type="molecule type" value="Genomic_DNA"/>
</dbReference>
<feature type="non-terminal residue" evidence="1">
    <location>
        <position position="1"/>
    </location>
</feature>
<sequence>MKFYKFLILFFILIAFFMSINLIELQSISKDNTPLVIKIITPTKSQDYIISKPTIKASFYSKNGINLNSIKLYVNNKDVTNKAKIRKDNLEYTPDKKF</sequence>
<comment type="caution">
    <text evidence="1">The sequence shown here is derived from an EMBL/GenBank/DDBJ whole genome shotgun (WGS) entry which is preliminary data.</text>
</comment>
<proteinExistence type="predicted"/>
<organism evidence="1">
    <name type="scientific">human gut metagenome</name>
    <dbReference type="NCBI Taxonomy" id="408170"/>
    <lineage>
        <taxon>unclassified sequences</taxon>
        <taxon>metagenomes</taxon>
        <taxon>organismal metagenomes</taxon>
    </lineage>
</organism>
<feature type="non-terminal residue" evidence="1">
    <location>
        <position position="98"/>
    </location>
</feature>
<name>W1YE73_9ZZZZ</name>
<evidence type="ECO:0000313" key="1">
    <source>
        <dbReference type="EMBL" id="ETJ40828.1"/>
    </source>
</evidence>
<protein>
    <submittedName>
        <fullName evidence="1">Uncharacterized protein</fullName>
    </submittedName>
</protein>
<dbReference type="AlphaFoldDB" id="W1YE73"/>